<feature type="compositionally biased region" description="Basic and acidic residues" evidence="1">
    <location>
        <begin position="172"/>
        <end position="187"/>
    </location>
</feature>
<dbReference type="AlphaFoldDB" id="A0A8J3LEK7"/>
<proteinExistence type="predicted"/>
<organism evidence="2 3">
    <name type="scientific">Planosporangium flavigriseum</name>
    <dbReference type="NCBI Taxonomy" id="373681"/>
    <lineage>
        <taxon>Bacteria</taxon>
        <taxon>Bacillati</taxon>
        <taxon>Actinomycetota</taxon>
        <taxon>Actinomycetes</taxon>
        <taxon>Micromonosporales</taxon>
        <taxon>Micromonosporaceae</taxon>
        <taxon>Planosporangium</taxon>
    </lineage>
</organism>
<gene>
    <name evidence="2" type="ORF">Pfl04_00710</name>
</gene>
<feature type="compositionally biased region" description="Low complexity" evidence="1">
    <location>
        <begin position="140"/>
        <end position="150"/>
    </location>
</feature>
<sequence>MEEMQGSVATAVRSPVQMDRRQFLKPDSALVRTALEMMAKHVAAGAEGEPAPCEFCGLSFPCPTVIHARQVASAGGMLRASDRSVERAPAVVAEDAVAKDAVAKDAMAVDAMAKDATAKDAMAVDAMAEDGMAKDETDAVVEPVPDVAVEGASEVTAGPVPDTPTESVPGEAKTDGPVDSREPVGAA</sequence>
<comment type="caution">
    <text evidence="2">The sequence shown here is derived from an EMBL/GenBank/DDBJ whole genome shotgun (WGS) entry which is preliminary data.</text>
</comment>
<evidence type="ECO:0000313" key="2">
    <source>
        <dbReference type="EMBL" id="GIG71667.1"/>
    </source>
</evidence>
<dbReference type="Proteomes" id="UP000653674">
    <property type="component" value="Unassembled WGS sequence"/>
</dbReference>
<feature type="region of interest" description="Disordered" evidence="1">
    <location>
        <begin position="133"/>
        <end position="187"/>
    </location>
</feature>
<accession>A0A8J3LEK7</accession>
<evidence type="ECO:0000256" key="1">
    <source>
        <dbReference type="SAM" id="MobiDB-lite"/>
    </source>
</evidence>
<evidence type="ECO:0000313" key="3">
    <source>
        <dbReference type="Proteomes" id="UP000653674"/>
    </source>
</evidence>
<reference evidence="2" key="1">
    <citation type="submission" date="2021-01" db="EMBL/GenBank/DDBJ databases">
        <title>Whole genome shotgun sequence of Planosporangium flavigriseum NBRC 105377.</title>
        <authorList>
            <person name="Komaki H."/>
            <person name="Tamura T."/>
        </authorList>
    </citation>
    <scope>NUCLEOTIDE SEQUENCE</scope>
    <source>
        <strain evidence="2">NBRC 105377</strain>
    </source>
</reference>
<dbReference type="EMBL" id="BONU01000001">
    <property type="protein sequence ID" value="GIG71667.1"/>
    <property type="molecule type" value="Genomic_DNA"/>
</dbReference>
<name>A0A8J3LEK7_9ACTN</name>
<keyword evidence="3" id="KW-1185">Reference proteome</keyword>
<protein>
    <submittedName>
        <fullName evidence="2">Uncharacterized protein</fullName>
    </submittedName>
</protein>